<keyword evidence="1" id="KW-0614">Plasmid</keyword>
<dbReference type="Proteomes" id="UP000261758">
    <property type="component" value="Plasmid unnamed"/>
</dbReference>
<dbReference type="EMBL" id="CP022760">
    <property type="protein sequence ID" value="AXV83958.1"/>
    <property type="molecule type" value="Genomic_DNA"/>
</dbReference>
<name>A0AAD0WI97_RALSL</name>
<evidence type="ECO:0000313" key="2">
    <source>
        <dbReference type="Proteomes" id="UP000261758"/>
    </source>
</evidence>
<gene>
    <name evidence="1" type="ORF">CJO77_20630</name>
</gene>
<dbReference type="AlphaFoldDB" id="A0AAD0WI97"/>
<proteinExistence type="predicted"/>
<protein>
    <submittedName>
        <fullName evidence="1">Uncharacterized protein</fullName>
    </submittedName>
</protein>
<sequence length="108" mass="11773">MPPCAAGASACVNKRLGHVLTIAVQVQAQAQRDSLQQAGPSRTLAGEPPRPAWPLLPPSLVRLDRFQLEFERVPRPLCLACHCSSHCLSGSALWSAPRPEIAYFNQFN</sequence>
<organism evidence="1 2">
    <name type="scientific">Ralstonia solanacearum</name>
    <name type="common">Pseudomonas solanacearum</name>
    <dbReference type="NCBI Taxonomy" id="305"/>
    <lineage>
        <taxon>Bacteria</taxon>
        <taxon>Pseudomonadati</taxon>
        <taxon>Pseudomonadota</taxon>
        <taxon>Betaproteobacteria</taxon>
        <taxon>Burkholderiales</taxon>
        <taxon>Burkholderiaceae</taxon>
        <taxon>Ralstonia</taxon>
        <taxon>Ralstonia solanacearum species complex</taxon>
    </lineage>
</organism>
<evidence type="ECO:0000313" key="1">
    <source>
        <dbReference type="EMBL" id="AXV83958.1"/>
    </source>
</evidence>
<accession>A0AAD0WI97</accession>
<geneLocation type="plasmid" evidence="1 2">
    <name>unnamed</name>
</geneLocation>
<reference evidence="1 2" key="1">
    <citation type="submission" date="2017-08" db="EMBL/GenBank/DDBJ databases">
        <title>Genome sequences of Ralstonia solanacearum Species Complex (RSSC) isolated from Potato bacterial wilts in Korea.</title>
        <authorList>
            <person name="Cho H."/>
            <person name="Song E.-S."/>
            <person name="Lee Y.K."/>
            <person name="Lee S."/>
            <person name="Lee S.-W."/>
            <person name="Jo A."/>
            <person name="Kim J.-G."/>
            <person name="Hwang I."/>
        </authorList>
    </citation>
    <scope>NUCLEOTIDE SEQUENCE [LARGE SCALE GENOMIC DNA]</scope>
    <source>
        <strain evidence="1 2">T98</strain>
        <plasmid evidence="1 2">unnamed</plasmid>
    </source>
</reference>